<feature type="compositionally biased region" description="Basic residues" evidence="1">
    <location>
        <begin position="8"/>
        <end position="23"/>
    </location>
</feature>
<feature type="compositionally biased region" description="Low complexity" evidence="1">
    <location>
        <begin position="39"/>
        <end position="52"/>
    </location>
</feature>
<dbReference type="VEuPathDB" id="TriTrypDB:LdBPK_131550.1"/>
<name>A0A3Q8ICZ3_LEIDO</name>
<dbReference type="GO" id="GO:0005634">
    <property type="term" value="C:nucleus"/>
    <property type="evidence" value="ECO:0007669"/>
    <property type="project" value="TreeGrafter"/>
</dbReference>
<evidence type="ECO:0000256" key="1">
    <source>
        <dbReference type="SAM" id="MobiDB-lite"/>
    </source>
</evidence>
<keyword evidence="4" id="KW-1185">Reference proteome</keyword>
<dbReference type="PANTHER" id="PTHR16161:SF0">
    <property type="entry name" value="TRANSCRIPTIONAL PROTEIN SWT1"/>
    <property type="match status" value="1"/>
</dbReference>
<dbReference type="EMBL" id="CP029512">
    <property type="protein sequence ID" value="AYU77220.1"/>
    <property type="molecule type" value="Genomic_DNA"/>
</dbReference>
<dbReference type="VEuPathDB" id="TriTrypDB:LDHU3_13.1720"/>
<organism evidence="3 4">
    <name type="scientific">Leishmania donovani</name>
    <dbReference type="NCBI Taxonomy" id="5661"/>
    <lineage>
        <taxon>Eukaryota</taxon>
        <taxon>Discoba</taxon>
        <taxon>Euglenozoa</taxon>
        <taxon>Kinetoplastea</taxon>
        <taxon>Metakinetoplastina</taxon>
        <taxon>Trypanosomatida</taxon>
        <taxon>Trypanosomatidae</taxon>
        <taxon>Leishmaniinae</taxon>
        <taxon>Leishmania</taxon>
    </lineage>
</organism>
<dbReference type="VEuPathDB" id="TriTrypDB:LdCL_130019600"/>
<dbReference type="OrthoDB" id="267427at2759"/>
<dbReference type="InterPro" id="IPR002716">
    <property type="entry name" value="PIN_dom"/>
</dbReference>
<dbReference type="Proteomes" id="UP000274082">
    <property type="component" value="Chromosome 13"/>
</dbReference>
<protein>
    <submittedName>
        <fullName evidence="3">PIN domain containing protein, putative</fullName>
    </submittedName>
</protein>
<evidence type="ECO:0000313" key="4">
    <source>
        <dbReference type="Proteomes" id="UP000274082"/>
    </source>
</evidence>
<feature type="compositionally biased region" description="Polar residues" evidence="1">
    <location>
        <begin position="64"/>
        <end position="79"/>
    </location>
</feature>
<feature type="compositionally biased region" description="Basic and acidic residues" evidence="1">
    <location>
        <begin position="200"/>
        <end position="214"/>
    </location>
</feature>
<feature type="compositionally biased region" description="Low complexity" evidence="1">
    <location>
        <begin position="215"/>
        <end position="232"/>
    </location>
</feature>
<feature type="compositionally biased region" description="Polar residues" evidence="1">
    <location>
        <begin position="466"/>
        <end position="484"/>
    </location>
</feature>
<evidence type="ECO:0000259" key="2">
    <source>
        <dbReference type="Pfam" id="PF13638"/>
    </source>
</evidence>
<feature type="domain" description="PIN" evidence="2">
    <location>
        <begin position="877"/>
        <end position="1023"/>
    </location>
</feature>
<feature type="compositionally biased region" description="Polar residues" evidence="1">
    <location>
        <begin position="287"/>
        <end position="304"/>
    </location>
</feature>
<gene>
    <name evidence="3" type="ORF">LdCL_130019600</name>
</gene>
<feature type="region of interest" description="Disordered" evidence="1">
    <location>
        <begin position="1"/>
        <end position="174"/>
    </location>
</feature>
<feature type="compositionally biased region" description="Basic and acidic residues" evidence="1">
    <location>
        <begin position="24"/>
        <end position="38"/>
    </location>
</feature>
<feature type="region of interest" description="Disordered" evidence="1">
    <location>
        <begin position="778"/>
        <end position="808"/>
    </location>
</feature>
<feature type="region of interest" description="Disordered" evidence="1">
    <location>
        <begin position="195"/>
        <end position="233"/>
    </location>
</feature>
<dbReference type="InterPro" id="IPR052626">
    <property type="entry name" value="SWT1_Regulator"/>
</dbReference>
<dbReference type="Gene3D" id="3.40.50.1010">
    <property type="entry name" value="5'-nuclease"/>
    <property type="match status" value="1"/>
</dbReference>
<feature type="compositionally biased region" description="Polar residues" evidence="1">
    <location>
        <begin position="151"/>
        <end position="160"/>
    </location>
</feature>
<dbReference type="PANTHER" id="PTHR16161">
    <property type="entry name" value="TRANSCRIPTIONAL PROTEIN SWT1"/>
    <property type="match status" value="1"/>
</dbReference>
<feature type="region of interest" description="Disordered" evidence="1">
    <location>
        <begin position="260"/>
        <end position="316"/>
    </location>
</feature>
<accession>A0A3Q8ICZ3</accession>
<reference evidence="3 4" key="1">
    <citation type="journal article" date="2018" name="Sci. Rep.">
        <title>A complete Leishmania donovani reference genome identifies novel genetic variations associated with virulence.</title>
        <authorList>
            <person name="Lypaczewski P."/>
            <person name="Hoshizaki J."/>
            <person name="Zhang W.-W."/>
            <person name="McCall L.-I."/>
            <person name="Torcivia-Rodriguez J."/>
            <person name="Simonyan V."/>
            <person name="Kaur A."/>
            <person name="Dewar K."/>
            <person name="Matlashewski G."/>
        </authorList>
    </citation>
    <scope>NUCLEOTIDE SEQUENCE [LARGE SCALE GENOMIC DNA]</scope>
    <source>
        <strain evidence="3 4">LdCL</strain>
    </source>
</reference>
<evidence type="ECO:0000313" key="3">
    <source>
        <dbReference type="EMBL" id="AYU77220.1"/>
    </source>
</evidence>
<dbReference type="Pfam" id="PF13638">
    <property type="entry name" value="PIN_4"/>
    <property type="match status" value="1"/>
</dbReference>
<proteinExistence type="predicted"/>
<sequence length="1057" mass="110915">MYKPSTPTKRRGRCLPGKLRHKPKPGDQETSASEKESARPAPTSSTPSVGTSSSGGGHCESLTAPFSSTPSTSGEIGQTHTRRSLRHSIIQSGGGFGYLRVTTETPELAPSPASTNTGLGSRADTFSRAPAPTSSPKELHEDTKAWPPGQQPRTQASSPSFPNPSTPAESSLARLRALAGLTPLRMSSHDPQALLSNLYRNEESPLRHSCDARSELGSSGPSSASSSRVSSPYTPDLVRRLSFLNGTSAQTTLALVQRDRLKHLRSGARKPPSPPIAPSFHNEEESAGQQSKGPPAVQTVNGTAASAGRGPFLTPSLGLADLRASASTLYRNEEDTDGDHRSGTESSSARSTKSLLSRLRASSPCPTSAAECGSDSHPYIPPKDGVAGGGSVVGGAPTPHELPTGSPWKSAATLVAPRPLAEPSPSPGTGRPQPSDISTRLAQLRERASASPTLLPPTATVGASVASRTGSAQAPPQQPHSLVNLSRLRRLANLQHPHPQPSAQRSGATLNEDRESRPSPTPAAALEAALERTLQHRVLAEATAARGDATPTPPAAIDSDEPYLDPVEAQERAARRHKSENALPSHESGTKQDRNHAATKMSMPRAPPRKGAVSKTAKKESAAAAVVLKGHLGKGTRGNTCHASIVTPSTAPKDKIGTAAVEGAVKCASNPVRAKQLMNKLRSLAAPVPVGEAAGEKNPEAVPNPFLGSAVAPPVHYLRECLSQQPSPLAPNKADKALLRSVSLLPPSWSTSSPFAALASPSLHAALTQASAALLKERGTAGSAKGSDDVSDGEEHARAPSSSSFASVSPHYSYPSMMTRSATAAAAAAVAAAAKTTPATTMMAATSMAGTTRVFSKASTLTASAQSRKNSTDMRCFVFDTSSLLDSEPGVMNLILEKSFIGIPFTVLDELDRMHKDRGGSAKDDHAVTAAASTAGVNSTHDREWRRQRAHELRNWIAACLSNEAQSHLWLQKRTEVVREYDRHATTNDDRILGYAVYLSQHQAAKVLFVTEDKFLRIKASSELGKAYAYSDIRKLVGMPPLPTASSTAAQGRSGKK</sequence>
<dbReference type="AlphaFoldDB" id="A0A3Q8ICZ3"/>
<feature type="compositionally biased region" description="Low complexity" evidence="1">
    <location>
        <begin position="346"/>
        <end position="363"/>
    </location>
</feature>
<feature type="region of interest" description="Disordered" evidence="1">
    <location>
        <begin position="330"/>
        <end position="618"/>
    </location>
</feature>